<feature type="non-terminal residue" evidence="1">
    <location>
        <position position="1"/>
    </location>
</feature>
<evidence type="ECO:0000313" key="1">
    <source>
        <dbReference type="EMBL" id="CAG8581390.1"/>
    </source>
</evidence>
<dbReference type="Proteomes" id="UP000789508">
    <property type="component" value="Unassembled WGS sequence"/>
</dbReference>
<reference evidence="1" key="1">
    <citation type="submission" date="2021-06" db="EMBL/GenBank/DDBJ databases">
        <authorList>
            <person name="Kallberg Y."/>
            <person name="Tangrot J."/>
            <person name="Rosling A."/>
        </authorList>
    </citation>
    <scope>NUCLEOTIDE SEQUENCE</scope>
    <source>
        <strain evidence="1">FL130A</strain>
    </source>
</reference>
<organism evidence="1 2">
    <name type="scientific">Ambispora leptoticha</name>
    <dbReference type="NCBI Taxonomy" id="144679"/>
    <lineage>
        <taxon>Eukaryota</taxon>
        <taxon>Fungi</taxon>
        <taxon>Fungi incertae sedis</taxon>
        <taxon>Mucoromycota</taxon>
        <taxon>Glomeromycotina</taxon>
        <taxon>Glomeromycetes</taxon>
        <taxon>Archaeosporales</taxon>
        <taxon>Ambisporaceae</taxon>
        <taxon>Ambispora</taxon>
    </lineage>
</organism>
<sequence>QATPPSSQQPKAMNIDLTPKQVRNLRDDISQFLIAKSTSVFTLLFTLNYSTTKHLANHLRHLKYKHTLIMLIHILSAKSKIFLVHS</sequence>
<protein>
    <submittedName>
        <fullName evidence="1">13479_t:CDS:1</fullName>
    </submittedName>
</protein>
<gene>
    <name evidence="1" type="ORF">ALEPTO_LOCUS7276</name>
</gene>
<comment type="caution">
    <text evidence="1">The sequence shown here is derived from an EMBL/GenBank/DDBJ whole genome shotgun (WGS) entry which is preliminary data.</text>
</comment>
<keyword evidence="2" id="KW-1185">Reference proteome</keyword>
<accession>A0A9N9G343</accession>
<dbReference type="AlphaFoldDB" id="A0A9N9G343"/>
<evidence type="ECO:0000313" key="2">
    <source>
        <dbReference type="Proteomes" id="UP000789508"/>
    </source>
</evidence>
<name>A0A9N9G343_9GLOM</name>
<proteinExistence type="predicted"/>
<dbReference type="EMBL" id="CAJVPS010003042">
    <property type="protein sequence ID" value="CAG8581390.1"/>
    <property type="molecule type" value="Genomic_DNA"/>
</dbReference>